<name>A0A0G0DUE4_9BACT</name>
<evidence type="ECO:0000313" key="1">
    <source>
        <dbReference type="EMBL" id="KKP92651.1"/>
    </source>
</evidence>
<proteinExistence type="predicted"/>
<evidence type="ECO:0000313" key="2">
    <source>
        <dbReference type="Proteomes" id="UP000034140"/>
    </source>
</evidence>
<dbReference type="PANTHER" id="PTHR11669:SF8">
    <property type="entry name" value="DNA POLYMERASE III SUBUNIT DELTA"/>
    <property type="match status" value="1"/>
</dbReference>
<dbReference type="AlphaFoldDB" id="A0A0G0DUE4"/>
<dbReference type="GO" id="GO:0006261">
    <property type="term" value="P:DNA-templated DNA replication"/>
    <property type="evidence" value="ECO:0007669"/>
    <property type="project" value="TreeGrafter"/>
</dbReference>
<dbReference type="Gene3D" id="3.40.50.300">
    <property type="entry name" value="P-loop containing nucleotide triphosphate hydrolases"/>
    <property type="match status" value="1"/>
</dbReference>
<dbReference type="SUPFAM" id="SSF52540">
    <property type="entry name" value="P-loop containing nucleoside triphosphate hydrolases"/>
    <property type="match status" value="1"/>
</dbReference>
<protein>
    <submittedName>
        <fullName evidence="1">Polymerase III protein</fullName>
    </submittedName>
</protein>
<comment type="caution">
    <text evidence="1">The sequence shown here is derived from an EMBL/GenBank/DDBJ whole genome shotgun (WGS) entry which is preliminary data.</text>
</comment>
<accession>A0A0G0DUE4</accession>
<dbReference type="Proteomes" id="UP000034140">
    <property type="component" value="Unassembled WGS sequence"/>
</dbReference>
<organism evidence="1 2">
    <name type="scientific">candidate division WS6 bacterium GW2011_GWC1_36_11</name>
    <dbReference type="NCBI Taxonomy" id="1619090"/>
    <lineage>
        <taxon>Bacteria</taxon>
        <taxon>Candidatus Dojkabacteria</taxon>
    </lineage>
</organism>
<gene>
    <name evidence="1" type="ORF">UR96_C0008G0017</name>
</gene>
<dbReference type="PANTHER" id="PTHR11669">
    <property type="entry name" value="REPLICATION FACTOR C / DNA POLYMERASE III GAMMA-TAU SUBUNIT"/>
    <property type="match status" value="1"/>
</dbReference>
<dbReference type="InterPro" id="IPR027417">
    <property type="entry name" value="P-loop_NTPase"/>
</dbReference>
<dbReference type="InterPro" id="IPR050238">
    <property type="entry name" value="DNA_Rep/Repair_Clamp_Loader"/>
</dbReference>
<dbReference type="Pfam" id="PF13177">
    <property type="entry name" value="DNA_pol3_delta2"/>
    <property type="match status" value="1"/>
</dbReference>
<sequence length="225" mass="25889">MTYLFISKNTKQQTDHLIQFVSTLLEKDITSIQETPDIHILDRREENSIGIEDVKDFVKEMIFKPFGASKQIAIIYEAEKLTTQAQNSFLKTLEESGDDTIYILCVDNEKNVLPTIYSRSKPIYIKQGVLEAATKVKPPILDQDLVEQFGYVDSISKDKVECLKLLTDIEEYFRVELENEIKNDNINSSKAISEQLKYIQETRNKINSNCNKKLVLEALLLFLNA</sequence>
<dbReference type="EMBL" id="LBRE01000008">
    <property type="protein sequence ID" value="KKP92651.1"/>
    <property type="molecule type" value="Genomic_DNA"/>
</dbReference>
<reference evidence="1 2" key="1">
    <citation type="journal article" date="2015" name="Nature">
        <title>rRNA introns, odd ribosomes, and small enigmatic genomes across a large radiation of phyla.</title>
        <authorList>
            <person name="Brown C.T."/>
            <person name="Hug L.A."/>
            <person name="Thomas B.C."/>
            <person name="Sharon I."/>
            <person name="Castelle C.J."/>
            <person name="Singh A."/>
            <person name="Wilkins M.J."/>
            <person name="Williams K.H."/>
            <person name="Banfield J.F."/>
        </authorList>
    </citation>
    <scope>NUCLEOTIDE SEQUENCE [LARGE SCALE GENOMIC DNA]</scope>
</reference>